<accession>A0A242MBP3</accession>
<dbReference type="AlphaFoldDB" id="A0A242MBP3"/>
<dbReference type="Pfam" id="PF13412">
    <property type="entry name" value="HTH_24"/>
    <property type="match status" value="1"/>
</dbReference>
<evidence type="ECO:0000313" key="2">
    <source>
        <dbReference type="Proteomes" id="UP000194546"/>
    </source>
</evidence>
<proteinExistence type="predicted"/>
<organism evidence="1 2">
    <name type="scientific">Caballeronia sordidicola</name>
    <name type="common">Burkholderia sordidicola</name>
    <dbReference type="NCBI Taxonomy" id="196367"/>
    <lineage>
        <taxon>Bacteria</taxon>
        <taxon>Pseudomonadati</taxon>
        <taxon>Pseudomonadota</taxon>
        <taxon>Betaproteobacteria</taxon>
        <taxon>Burkholderiales</taxon>
        <taxon>Burkholderiaceae</taxon>
        <taxon>Caballeronia</taxon>
    </lineage>
</organism>
<name>A0A242MBP3_CABSO</name>
<protein>
    <submittedName>
        <fullName evidence="1">Mobile element protein</fullName>
    </submittedName>
</protein>
<evidence type="ECO:0000313" key="1">
    <source>
        <dbReference type="EMBL" id="OTP68705.1"/>
    </source>
</evidence>
<dbReference type="Proteomes" id="UP000194546">
    <property type="component" value="Unassembled WGS sequence"/>
</dbReference>
<dbReference type="EMBL" id="NBTY01000168">
    <property type="protein sequence ID" value="OTP68705.1"/>
    <property type="molecule type" value="Genomic_DNA"/>
</dbReference>
<sequence>MHFECDRNQREIADVVGASTTTVWHYLRRTRLAGLSWPLPPDC</sequence>
<reference evidence="1 2" key="1">
    <citation type="submission" date="2017-03" db="EMBL/GenBank/DDBJ databases">
        <title>Genome analysis of strain PAMC 26510.</title>
        <authorList>
            <person name="Oh H.-M."/>
            <person name="Yang J.-A."/>
        </authorList>
    </citation>
    <scope>NUCLEOTIDE SEQUENCE [LARGE SCALE GENOMIC DNA]</scope>
    <source>
        <strain evidence="1 2">PAMC 26510</strain>
    </source>
</reference>
<comment type="caution">
    <text evidence="1">The sequence shown here is derived from an EMBL/GenBank/DDBJ whole genome shotgun (WGS) entry which is preliminary data.</text>
</comment>
<gene>
    <name evidence="1" type="ORF">PAMC26510_28840</name>
</gene>